<dbReference type="InterPro" id="IPR000120">
    <property type="entry name" value="Amidase"/>
</dbReference>
<dbReference type="InterPro" id="IPR004412">
    <property type="entry name" value="GatA"/>
</dbReference>
<organism evidence="9 10">
    <name type="scientific">Candidatus Portnoybacteria bacterium RBG_13_40_8</name>
    <dbReference type="NCBI Taxonomy" id="1801990"/>
    <lineage>
        <taxon>Bacteria</taxon>
        <taxon>Candidatus Portnoyibacteriota</taxon>
    </lineage>
</organism>
<evidence type="ECO:0000256" key="3">
    <source>
        <dbReference type="ARBA" id="ARBA00022741"/>
    </source>
</evidence>
<dbReference type="InterPro" id="IPR023631">
    <property type="entry name" value="Amidase_dom"/>
</dbReference>
<gene>
    <name evidence="7" type="primary">gatA</name>
    <name evidence="9" type="ORF">A2V69_00480</name>
</gene>
<dbReference type="HAMAP" id="MF_00120">
    <property type="entry name" value="GatA"/>
    <property type="match status" value="1"/>
</dbReference>
<evidence type="ECO:0000256" key="1">
    <source>
        <dbReference type="ARBA" id="ARBA00008069"/>
    </source>
</evidence>
<proteinExistence type="inferred from homology"/>
<evidence type="ECO:0000313" key="10">
    <source>
        <dbReference type="Proteomes" id="UP000177810"/>
    </source>
</evidence>
<keyword evidence="5 7" id="KW-0648">Protein biosynthesis</keyword>
<comment type="subunit">
    <text evidence="7">Heterotrimer of A, B and C subunits.</text>
</comment>
<feature type="domain" description="Amidase" evidence="8">
    <location>
        <begin position="23"/>
        <end position="461"/>
    </location>
</feature>
<dbReference type="GO" id="GO:0006412">
    <property type="term" value="P:translation"/>
    <property type="evidence" value="ECO:0007669"/>
    <property type="project" value="UniProtKB-UniRule"/>
</dbReference>
<keyword evidence="3 7" id="KW-0547">Nucleotide-binding</keyword>
<sequence>MDLPKTISDVHNGLIKGSFSCIELTKSCLAKIKKENKNLNDFLNLTEDLALEQAEKIDGKISRREKIGPLEGVSVAIKDNILVEGYKTTAGSKILEDYVAPYDATVIEKLKKAGAVIIGKTNLDEFAMGSSTENSAFGVVKNPADTSRVPGGSSGGSAVAVAADHCLVALGSDTGGSIRQPAAFCGVVGFKPSYGMISRYGLIAMASSLDQIGPLANNVEDAQLIFNIIKGKDIFDSTNIESKKTKTNEHNLKIGVPKEFFGEGIDKTLKERTEREINKFTDLGFELKEINLPHSEYALAVYYIIMSAEVSANLARYDGIKYGFSAKDRNLLDNYLESRTKGFGDEARRRIMLGTYALSAGYRDAYYNKAQKVRTLIKQDFEKVFSPSADGVDFILAPTTPTPAFKIGEKKDPLSMYLSDIYTVPANLAGLPAISIPCGRVNGLPIGLQIIGPQFNDHLVLEIAQIYEQSNQ</sequence>
<evidence type="ECO:0000256" key="7">
    <source>
        <dbReference type="HAMAP-Rule" id="MF_00120"/>
    </source>
</evidence>
<evidence type="ECO:0000256" key="6">
    <source>
        <dbReference type="ARBA" id="ARBA00047407"/>
    </source>
</evidence>
<dbReference type="GO" id="GO:0050567">
    <property type="term" value="F:glutaminyl-tRNA synthase (glutamine-hydrolyzing) activity"/>
    <property type="evidence" value="ECO:0007669"/>
    <property type="project" value="UniProtKB-UniRule"/>
</dbReference>
<dbReference type="InterPro" id="IPR020556">
    <property type="entry name" value="Amidase_CS"/>
</dbReference>
<reference evidence="9 10" key="1">
    <citation type="journal article" date="2016" name="Nat. Commun.">
        <title>Thousands of microbial genomes shed light on interconnected biogeochemical processes in an aquifer system.</title>
        <authorList>
            <person name="Anantharaman K."/>
            <person name="Brown C.T."/>
            <person name="Hug L.A."/>
            <person name="Sharon I."/>
            <person name="Castelle C.J."/>
            <person name="Probst A.J."/>
            <person name="Thomas B.C."/>
            <person name="Singh A."/>
            <person name="Wilkins M.J."/>
            <person name="Karaoz U."/>
            <person name="Brodie E.L."/>
            <person name="Williams K.H."/>
            <person name="Hubbard S.S."/>
            <person name="Banfield J.F."/>
        </authorList>
    </citation>
    <scope>NUCLEOTIDE SEQUENCE [LARGE SCALE GENOMIC DNA]</scope>
</reference>
<dbReference type="Pfam" id="PF01425">
    <property type="entry name" value="Amidase"/>
    <property type="match status" value="1"/>
</dbReference>
<keyword evidence="4 7" id="KW-0067">ATP-binding</keyword>
<name>A0A1G2F1R2_9BACT</name>
<dbReference type="EMBL" id="MHMT01000030">
    <property type="protein sequence ID" value="OGZ31877.1"/>
    <property type="molecule type" value="Genomic_DNA"/>
</dbReference>
<comment type="caution">
    <text evidence="9">The sequence shown here is derived from an EMBL/GenBank/DDBJ whole genome shotgun (WGS) entry which is preliminary data.</text>
</comment>
<comment type="function">
    <text evidence="7">Allows the formation of correctly charged Gln-tRNA(Gln) through the transamidation of misacylated Glu-tRNA(Gln) in organisms which lack glutaminyl-tRNA synthetase. The reaction takes place in the presence of glutamine and ATP through an activated gamma-phospho-Glu-tRNA(Gln).</text>
</comment>
<accession>A0A1G2F1R2</accession>
<evidence type="ECO:0000256" key="4">
    <source>
        <dbReference type="ARBA" id="ARBA00022840"/>
    </source>
</evidence>
<keyword evidence="2 7" id="KW-0436">Ligase</keyword>
<dbReference type="PANTHER" id="PTHR11895:SF151">
    <property type="entry name" value="GLUTAMYL-TRNA(GLN) AMIDOTRANSFERASE SUBUNIT A"/>
    <property type="match status" value="1"/>
</dbReference>
<dbReference type="Gene3D" id="3.90.1300.10">
    <property type="entry name" value="Amidase signature (AS) domain"/>
    <property type="match status" value="1"/>
</dbReference>
<dbReference type="InterPro" id="IPR036928">
    <property type="entry name" value="AS_sf"/>
</dbReference>
<dbReference type="GO" id="GO:0030956">
    <property type="term" value="C:glutamyl-tRNA(Gln) amidotransferase complex"/>
    <property type="evidence" value="ECO:0007669"/>
    <property type="project" value="InterPro"/>
</dbReference>
<comment type="catalytic activity">
    <reaction evidence="6 7">
        <text>L-glutamyl-tRNA(Gln) + L-glutamine + ATP + H2O = L-glutaminyl-tRNA(Gln) + L-glutamate + ADP + phosphate + H(+)</text>
        <dbReference type="Rhea" id="RHEA:17521"/>
        <dbReference type="Rhea" id="RHEA-COMP:9681"/>
        <dbReference type="Rhea" id="RHEA-COMP:9684"/>
        <dbReference type="ChEBI" id="CHEBI:15377"/>
        <dbReference type="ChEBI" id="CHEBI:15378"/>
        <dbReference type="ChEBI" id="CHEBI:29985"/>
        <dbReference type="ChEBI" id="CHEBI:30616"/>
        <dbReference type="ChEBI" id="CHEBI:43474"/>
        <dbReference type="ChEBI" id="CHEBI:58359"/>
        <dbReference type="ChEBI" id="CHEBI:78520"/>
        <dbReference type="ChEBI" id="CHEBI:78521"/>
        <dbReference type="ChEBI" id="CHEBI:456216"/>
        <dbReference type="EC" id="6.3.5.7"/>
    </reaction>
</comment>
<evidence type="ECO:0000256" key="2">
    <source>
        <dbReference type="ARBA" id="ARBA00022598"/>
    </source>
</evidence>
<dbReference type="Proteomes" id="UP000177810">
    <property type="component" value="Unassembled WGS sequence"/>
</dbReference>
<dbReference type="STRING" id="1801990.A2V69_00480"/>
<evidence type="ECO:0000259" key="8">
    <source>
        <dbReference type="Pfam" id="PF01425"/>
    </source>
</evidence>
<protein>
    <recommendedName>
        <fullName evidence="7">Glutamyl-tRNA(Gln) amidotransferase subunit A</fullName>
        <shortName evidence="7">Glu-ADT subunit A</shortName>
        <ecNumber evidence="7">6.3.5.7</ecNumber>
    </recommendedName>
</protein>
<dbReference type="AlphaFoldDB" id="A0A1G2F1R2"/>
<dbReference type="PANTHER" id="PTHR11895">
    <property type="entry name" value="TRANSAMIDASE"/>
    <property type="match status" value="1"/>
</dbReference>
<dbReference type="GO" id="GO:0005524">
    <property type="term" value="F:ATP binding"/>
    <property type="evidence" value="ECO:0007669"/>
    <property type="project" value="UniProtKB-KW"/>
</dbReference>
<dbReference type="NCBIfam" id="TIGR00132">
    <property type="entry name" value="gatA"/>
    <property type="match status" value="1"/>
</dbReference>
<dbReference type="PROSITE" id="PS00571">
    <property type="entry name" value="AMIDASES"/>
    <property type="match status" value="1"/>
</dbReference>
<feature type="active site" description="Charge relay system" evidence="7">
    <location>
        <position position="78"/>
    </location>
</feature>
<comment type="similarity">
    <text evidence="1 7">Belongs to the amidase family. GatA subfamily.</text>
</comment>
<feature type="active site" description="Charge relay system" evidence="7">
    <location>
        <position position="153"/>
    </location>
</feature>
<evidence type="ECO:0000256" key="5">
    <source>
        <dbReference type="ARBA" id="ARBA00022917"/>
    </source>
</evidence>
<dbReference type="SUPFAM" id="SSF75304">
    <property type="entry name" value="Amidase signature (AS) enzymes"/>
    <property type="match status" value="1"/>
</dbReference>
<feature type="active site" description="Acyl-ester intermediate" evidence="7">
    <location>
        <position position="177"/>
    </location>
</feature>
<dbReference type="EC" id="6.3.5.7" evidence="7"/>
<evidence type="ECO:0000313" key="9">
    <source>
        <dbReference type="EMBL" id="OGZ31877.1"/>
    </source>
</evidence>